<protein>
    <recommendedName>
        <fullName evidence="1">Cytidyltransferase-like domain-containing protein</fullName>
    </recommendedName>
</protein>
<name>A0AAD5XD80_9FUNG</name>
<evidence type="ECO:0000259" key="1">
    <source>
        <dbReference type="Pfam" id="PF01467"/>
    </source>
</evidence>
<organism evidence="2 3">
    <name type="scientific">Physocladia obscura</name>
    <dbReference type="NCBI Taxonomy" id="109957"/>
    <lineage>
        <taxon>Eukaryota</taxon>
        <taxon>Fungi</taxon>
        <taxon>Fungi incertae sedis</taxon>
        <taxon>Chytridiomycota</taxon>
        <taxon>Chytridiomycota incertae sedis</taxon>
        <taxon>Chytridiomycetes</taxon>
        <taxon>Chytridiales</taxon>
        <taxon>Chytriomycetaceae</taxon>
        <taxon>Physocladia</taxon>
    </lineage>
</organism>
<dbReference type="GO" id="GO:0015937">
    <property type="term" value="P:coenzyme A biosynthetic process"/>
    <property type="evidence" value="ECO:0007669"/>
    <property type="project" value="TreeGrafter"/>
</dbReference>
<dbReference type="Gene3D" id="3.40.50.620">
    <property type="entry name" value="HUPs"/>
    <property type="match status" value="1"/>
</dbReference>
<dbReference type="Proteomes" id="UP001211907">
    <property type="component" value="Unassembled WGS sequence"/>
</dbReference>
<dbReference type="EMBL" id="JADGJH010000890">
    <property type="protein sequence ID" value="KAJ3121325.1"/>
    <property type="molecule type" value="Genomic_DNA"/>
</dbReference>
<dbReference type="PANTHER" id="PTHR10695">
    <property type="entry name" value="DEPHOSPHO-COA KINASE-RELATED"/>
    <property type="match status" value="1"/>
</dbReference>
<evidence type="ECO:0000313" key="2">
    <source>
        <dbReference type="EMBL" id="KAJ3121325.1"/>
    </source>
</evidence>
<dbReference type="InterPro" id="IPR014729">
    <property type="entry name" value="Rossmann-like_a/b/a_fold"/>
</dbReference>
<accession>A0AAD5XD80</accession>
<gene>
    <name evidence="2" type="ORF">HK100_012429</name>
</gene>
<keyword evidence="3" id="KW-1185">Reference proteome</keyword>
<comment type="caution">
    <text evidence="2">The sequence shown here is derived from an EMBL/GenBank/DDBJ whole genome shotgun (WGS) entry which is preliminary data.</text>
</comment>
<dbReference type="PANTHER" id="PTHR10695:SF46">
    <property type="entry name" value="BIFUNCTIONAL COENZYME A SYNTHASE-RELATED"/>
    <property type="match status" value="1"/>
</dbReference>
<sequence length="304" mass="33765">MQEHRYQLDSLTVWLTATETAVSEFDQLMSEQERKQKHKHTLTVTVTALTAAYEIASQAAASFDLSPLLKIRVFIEGLSSPPSFSVSNVLVLGFDAAPPRDFTTHKFQQVNLNIAPQTISTQTTRPPPFKCIPLVPNVPQETNSVVLGGTFDHLHSAHLLLLSVAALLAKSSLICGVYDFSQSQHRLLKKSHYEYMQPLSLRITAVNFFLHSFKPSLIYRVEPILDDYGPTRYESDIQAIVCSAETEAGCLAVNQLRQANNLPLLDIYVIGVVKNAAVVGLADGRNFADKISSSYLREYLSQQK</sequence>
<dbReference type="AlphaFoldDB" id="A0AAD5XD80"/>
<dbReference type="InterPro" id="IPR004821">
    <property type="entry name" value="Cyt_trans-like"/>
</dbReference>
<proteinExistence type="predicted"/>
<reference evidence="2" key="1">
    <citation type="submission" date="2020-05" db="EMBL/GenBank/DDBJ databases">
        <title>Phylogenomic resolution of chytrid fungi.</title>
        <authorList>
            <person name="Stajich J.E."/>
            <person name="Amses K."/>
            <person name="Simmons R."/>
            <person name="Seto K."/>
            <person name="Myers J."/>
            <person name="Bonds A."/>
            <person name="Quandt C.A."/>
            <person name="Barry K."/>
            <person name="Liu P."/>
            <person name="Grigoriev I."/>
            <person name="Longcore J.E."/>
            <person name="James T.Y."/>
        </authorList>
    </citation>
    <scope>NUCLEOTIDE SEQUENCE</scope>
    <source>
        <strain evidence="2">JEL0513</strain>
    </source>
</reference>
<dbReference type="GO" id="GO:0004140">
    <property type="term" value="F:dephospho-CoA kinase activity"/>
    <property type="evidence" value="ECO:0007669"/>
    <property type="project" value="TreeGrafter"/>
</dbReference>
<evidence type="ECO:0000313" key="3">
    <source>
        <dbReference type="Proteomes" id="UP001211907"/>
    </source>
</evidence>
<feature type="domain" description="Cytidyltransferase-like" evidence="1">
    <location>
        <begin position="146"/>
        <end position="189"/>
    </location>
</feature>
<dbReference type="SUPFAM" id="SSF52374">
    <property type="entry name" value="Nucleotidylyl transferase"/>
    <property type="match status" value="1"/>
</dbReference>
<dbReference type="Pfam" id="PF01467">
    <property type="entry name" value="CTP_transf_like"/>
    <property type="match status" value="1"/>
</dbReference>